<organism evidence="4 5">
    <name type="scientific">Sedimenticola thiotaurini</name>
    <dbReference type="NCBI Taxonomy" id="1543721"/>
    <lineage>
        <taxon>Bacteria</taxon>
        <taxon>Pseudomonadati</taxon>
        <taxon>Pseudomonadota</taxon>
        <taxon>Gammaproteobacteria</taxon>
        <taxon>Chromatiales</taxon>
        <taxon>Sedimenticolaceae</taxon>
        <taxon>Sedimenticola</taxon>
    </lineage>
</organism>
<keyword evidence="2" id="KW-0456">Lyase</keyword>
<dbReference type="GO" id="GO:0046872">
    <property type="term" value="F:metal ion binding"/>
    <property type="evidence" value="ECO:0007669"/>
    <property type="project" value="UniProtKB-KW"/>
</dbReference>
<dbReference type="Gene3D" id="3.40.225.10">
    <property type="entry name" value="Class II aldolase/adducin N-terminal domain"/>
    <property type="match status" value="1"/>
</dbReference>
<sequence>MSLREQLVQYYKWLREHGNNDSHSGNASVREGDRFWVTPTGCCADTLTVSDLVACSVTDGCGAGASLDGPLHQQIYQQNPLATAVLHSHGPYSVAATLNGETFVPVDFEGQLYFPEVPVITIPYADYVAQAPAAVAAMLKDYRITVVRGHGIYAVGETLNLAYKWTCSLELSAKTAFIARQMGTVKQDESPD</sequence>
<dbReference type="SMART" id="SM01007">
    <property type="entry name" value="Aldolase_II"/>
    <property type="match status" value="1"/>
</dbReference>
<reference evidence="4 5" key="1">
    <citation type="submission" date="2019-07" db="EMBL/GenBank/DDBJ databases">
        <title>The pathways for chlorine oxyanion respiration interact through the shared metabolite chlorate.</title>
        <authorList>
            <person name="Barnum T.P."/>
            <person name="Cheng Y."/>
            <person name="Hill K.A."/>
            <person name="Lucas L.N."/>
            <person name="Carlson H.K."/>
            <person name="Coates J.D."/>
        </authorList>
    </citation>
    <scope>NUCLEOTIDE SEQUENCE [LARGE SCALE GENOMIC DNA]</scope>
    <source>
        <strain evidence="4">BK-3</strain>
    </source>
</reference>
<dbReference type="Pfam" id="PF00596">
    <property type="entry name" value="Aldolase_II"/>
    <property type="match status" value="1"/>
</dbReference>
<dbReference type="InterPro" id="IPR050197">
    <property type="entry name" value="Aldolase_class_II_sugar_metab"/>
</dbReference>
<dbReference type="STRING" id="1543721.AAY24_07195"/>
<keyword evidence="1" id="KW-0479">Metal-binding</keyword>
<dbReference type="InterPro" id="IPR036409">
    <property type="entry name" value="Aldolase_II/adducin_N_sf"/>
</dbReference>
<dbReference type="GO" id="GO:0016832">
    <property type="term" value="F:aldehyde-lyase activity"/>
    <property type="evidence" value="ECO:0007669"/>
    <property type="project" value="TreeGrafter"/>
</dbReference>
<evidence type="ECO:0000256" key="1">
    <source>
        <dbReference type="ARBA" id="ARBA00022723"/>
    </source>
</evidence>
<protein>
    <submittedName>
        <fullName evidence="4">Class II aldolase/adducin family protein</fullName>
    </submittedName>
</protein>
<evidence type="ECO:0000313" key="4">
    <source>
        <dbReference type="EMBL" id="TVT55578.1"/>
    </source>
</evidence>
<dbReference type="Proteomes" id="UP000317355">
    <property type="component" value="Unassembled WGS sequence"/>
</dbReference>
<gene>
    <name evidence="4" type="ORF">FHK82_08245</name>
</gene>
<dbReference type="InterPro" id="IPR001303">
    <property type="entry name" value="Aldolase_II/adducin_N"/>
</dbReference>
<proteinExistence type="predicted"/>
<evidence type="ECO:0000313" key="5">
    <source>
        <dbReference type="Proteomes" id="UP000317355"/>
    </source>
</evidence>
<dbReference type="GO" id="GO:0019323">
    <property type="term" value="P:pentose catabolic process"/>
    <property type="evidence" value="ECO:0007669"/>
    <property type="project" value="TreeGrafter"/>
</dbReference>
<comment type="caution">
    <text evidence="4">The sequence shown here is derived from an EMBL/GenBank/DDBJ whole genome shotgun (WGS) entry which is preliminary data.</text>
</comment>
<feature type="domain" description="Class II aldolase/adducin N-terminal" evidence="3">
    <location>
        <begin position="5"/>
        <end position="177"/>
    </location>
</feature>
<dbReference type="PANTHER" id="PTHR22789:SF0">
    <property type="entry name" value="3-OXO-TETRONATE 4-PHOSPHATE DECARBOXYLASE-RELATED"/>
    <property type="match status" value="1"/>
</dbReference>
<dbReference type="PANTHER" id="PTHR22789">
    <property type="entry name" value="FUCULOSE PHOSPHATE ALDOLASE"/>
    <property type="match status" value="1"/>
</dbReference>
<evidence type="ECO:0000256" key="2">
    <source>
        <dbReference type="ARBA" id="ARBA00023239"/>
    </source>
</evidence>
<dbReference type="EMBL" id="VMRY01000033">
    <property type="protein sequence ID" value="TVT55578.1"/>
    <property type="molecule type" value="Genomic_DNA"/>
</dbReference>
<evidence type="ECO:0000259" key="3">
    <source>
        <dbReference type="SMART" id="SM01007"/>
    </source>
</evidence>
<name>A0A558D3I4_9GAMM</name>
<accession>A0A558D3I4</accession>
<dbReference type="GO" id="GO:0005829">
    <property type="term" value="C:cytosol"/>
    <property type="evidence" value="ECO:0007669"/>
    <property type="project" value="TreeGrafter"/>
</dbReference>
<dbReference type="SUPFAM" id="SSF53639">
    <property type="entry name" value="AraD/HMP-PK domain-like"/>
    <property type="match status" value="1"/>
</dbReference>
<dbReference type="AlphaFoldDB" id="A0A558D3I4"/>